<evidence type="ECO:0000259" key="1">
    <source>
        <dbReference type="Pfam" id="PF01850"/>
    </source>
</evidence>
<gene>
    <name evidence="2" type="ORF">DM484_11570</name>
</gene>
<dbReference type="InterPro" id="IPR029060">
    <property type="entry name" value="PIN-like_dom_sf"/>
</dbReference>
<protein>
    <recommendedName>
        <fullName evidence="1">PIN domain-containing protein</fullName>
    </recommendedName>
</protein>
<dbReference type="Gene3D" id="3.40.50.1010">
    <property type="entry name" value="5'-nuclease"/>
    <property type="match status" value="1"/>
</dbReference>
<sequence length="159" mass="17912">MKTLYIETSIISYLTGRVSRDLIGAARQQLTQAWWDSRSNYQLYVSEVVRKECAAGDPDAAKRRMEAIESLEILRVTADAVEIAKALVSHGIIPGKAAEDALHIAIATVHKMDFLLSWNCKHIANPEIQRHIALFLKEQGLYLPFICTPDELVGDYDER</sequence>
<organism evidence="2 3">
    <name type="scientific">Candidatus Methylumidiphilus alinenensis</name>
    <dbReference type="NCBI Taxonomy" id="2202197"/>
    <lineage>
        <taxon>Bacteria</taxon>
        <taxon>Pseudomonadati</taxon>
        <taxon>Pseudomonadota</taxon>
        <taxon>Gammaproteobacteria</taxon>
        <taxon>Methylococcales</taxon>
        <taxon>Candidatus Methylumidiphilus</taxon>
    </lineage>
</organism>
<dbReference type="AlphaFoldDB" id="A0A2W4T911"/>
<accession>A0A2W4T911</accession>
<dbReference type="Pfam" id="PF01850">
    <property type="entry name" value="PIN"/>
    <property type="match status" value="1"/>
</dbReference>
<feature type="domain" description="PIN" evidence="1">
    <location>
        <begin position="5"/>
        <end position="115"/>
    </location>
</feature>
<dbReference type="EMBL" id="QJPH01000302">
    <property type="protein sequence ID" value="PZN79277.1"/>
    <property type="molecule type" value="Genomic_DNA"/>
</dbReference>
<dbReference type="Proteomes" id="UP000249396">
    <property type="component" value="Unassembled WGS sequence"/>
</dbReference>
<dbReference type="SUPFAM" id="SSF88723">
    <property type="entry name" value="PIN domain-like"/>
    <property type="match status" value="1"/>
</dbReference>
<evidence type="ECO:0000313" key="2">
    <source>
        <dbReference type="EMBL" id="PZN79277.1"/>
    </source>
</evidence>
<evidence type="ECO:0000313" key="3">
    <source>
        <dbReference type="Proteomes" id="UP000249396"/>
    </source>
</evidence>
<reference evidence="2 3" key="1">
    <citation type="journal article" date="2018" name="Aquat. Microb. Ecol.">
        <title>Gammaproteobacterial methanotrophs dominate.</title>
        <authorList>
            <person name="Rissanen A.J."/>
            <person name="Saarenheimo J."/>
            <person name="Tiirola M."/>
            <person name="Peura S."/>
            <person name="Aalto S.L."/>
            <person name="Karvinen A."/>
            <person name="Nykanen H."/>
        </authorList>
    </citation>
    <scope>NUCLEOTIDE SEQUENCE [LARGE SCALE GENOMIC DNA]</scope>
    <source>
        <strain evidence="2">AMbin10</strain>
    </source>
</reference>
<dbReference type="InterPro" id="IPR002716">
    <property type="entry name" value="PIN_dom"/>
</dbReference>
<proteinExistence type="predicted"/>
<name>A0A2W4T911_9GAMM</name>
<comment type="caution">
    <text evidence="2">The sequence shown here is derived from an EMBL/GenBank/DDBJ whole genome shotgun (WGS) entry which is preliminary data.</text>
</comment>
<dbReference type="CDD" id="cd18687">
    <property type="entry name" value="PIN_VapC-like"/>
    <property type="match status" value="1"/>
</dbReference>